<dbReference type="PANTHER" id="PTHR43775:SF51">
    <property type="entry name" value="INACTIVE PHENOLPHTHIOCEROL SYNTHESIS POLYKETIDE SYNTHASE TYPE I PKS1-RELATED"/>
    <property type="match status" value="1"/>
</dbReference>
<gene>
    <name evidence="13" type="ORF">SAMN05421773_104164</name>
</gene>
<dbReference type="InterPro" id="IPR032821">
    <property type="entry name" value="PKS_assoc"/>
</dbReference>
<dbReference type="InterPro" id="IPR036736">
    <property type="entry name" value="ACP-like_sf"/>
</dbReference>
<dbReference type="CDD" id="cd08956">
    <property type="entry name" value="KR_3_FAS_SDR_x"/>
    <property type="match status" value="1"/>
</dbReference>
<dbReference type="GO" id="GO:0004312">
    <property type="term" value="F:fatty acid synthase activity"/>
    <property type="evidence" value="ECO:0007669"/>
    <property type="project" value="TreeGrafter"/>
</dbReference>
<feature type="active site" description="Proton donor; for dehydratase activity" evidence="8">
    <location>
        <position position="2090"/>
    </location>
</feature>
<dbReference type="OrthoDB" id="9778690at2"/>
<dbReference type="InterPro" id="IPR009081">
    <property type="entry name" value="PP-bd_ACP"/>
</dbReference>
<dbReference type="Pfam" id="PF16197">
    <property type="entry name" value="KAsynt_C_assoc"/>
    <property type="match status" value="2"/>
</dbReference>
<feature type="domain" description="Carrier" evidence="10">
    <location>
        <begin position="862"/>
        <end position="937"/>
    </location>
</feature>
<feature type="region of interest" description="Disordered" evidence="9">
    <location>
        <begin position="2320"/>
        <end position="2362"/>
    </location>
</feature>
<dbReference type="PROSITE" id="PS50075">
    <property type="entry name" value="CARRIER"/>
    <property type="match status" value="2"/>
</dbReference>
<dbReference type="EMBL" id="FOLM01000004">
    <property type="protein sequence ID" value="SFC58074.1"/>
    <property type="molecule type" value="Genomic_DNA"/>
</dbReference>
<name>A0A1I1KAY1_9ACTN</name>
<dbReference type="InterPro" id="IPR020806">
    <property type="entry name" value="PKS_PP-bd"/>
</dbReference>
<evidence type="ECO:0000313" key="13">
    <source>
        <dbReference type="EMBL" id="SFC58074.1"/>
    </source>
</evidence>
<feature type="compositionally biased region" description="Low complexity" evidence="9">
    <location>
        <begin position="428"/>
        <end position="446"/>
    </location>
</feature>
<protein>
    <submittedName>
        <fullName evidence="13">Acyl transferase domain-containing protein</fullName>
    </submittedName>
</protein>
<dbReference type="InterPro" id="IPR013968">
    <property type="entry name" value="PKS_KR"/>
</dbReference>
<dbReference type="InterPro" id="IPR014030">
    <property type="entry name" value="Ketoacyl_synth_N"/>
</dbReference>
<feature type="domain" description="Ketosynthase family 3 (KS3)" evidence="11">
    <location>
        <begin position="970"/>
        <end position="1397"/>
    </location>
</feature>
<proteinExistence type="predicted"/>
<feature type="compositionally biased region" description="Low complexity" evidence="9">
    <location>
        <begin position="814"/>
        <end position="827"/>
    </location>
</feature>
<dbReference type="PROSITE" id="PS52019">
    <property type="entry name" value="PKS_MFAS_DH"/>
    <property type="match status" value="1"/>
</dbReference>
<dbReference type="FunFam" id="3.40.47.10:FF:000019">
    <property type="entry name" value="Polyketide synthase type I"/>
    <property type="match status" value="1"/>
</dbReference>
<dbReference type="InterPro" id="IPR001227">
    <property type="entry name" value="Ac_transferase_dom_sf"/>
</dbReference>
<feature type="region of interest" description="Disordered" evidence="9">
    <location>
        <begin position="424"/>
        <end position="447"/>
    </location>
</feature>
<dbReference type="InterPro" id="IPR020807">
    <property type="entry name" value="PKS_DH"/>
</dbReference>
<evidence type="ECO:0000313" key="14">
    <source>
        <dbReference type="Proteomes" id="UP000199207"/>
    </source>
</evidence>
<keyword evidence="2" id="KW-0596">Phosphopantetheine</keyword>
<dbReference type="GO" id="GO:0031177">
    <property type="term" value="F:phosphopantetheine binding"/>
    <property type="evidence" value="ECO:0007669"/>
    <property type="project" value="InterPro"/>
</dbReference>
<keyword evidence="14" id="KW-1185">Reference proteome</keyword>
<dbReference type="Gene3D" id="3.40.50.720">
    <property type="entry name" value="NAD(P)-binding Rossmann-like Domain"/>
    <property type="match status" value="1"/>
</dbReference>
<dbReference type="InterPro" id="IPR049900">
    <property type="entry name" value="PKS_mFAS_DH"/>
</dbReference>
<dbReference type="Pfam" id="PF02801">
    <property type="entry name" value="Ketoacyl-synt_C"/>
    <property type="match status" value="2"/>
</dbReference>
<feature type="compositionally biased region" description="Low complexity" evidence="9">
    <location>
        <begin position="2351"/>
        <end position="2362"/>
    </location>
</feature>
<dbReference type="InterPro" id="IPR020841">
    <property type="entry name" value="PKS_Beta-ketoAc_synthase_dom"/>
</dbReference>
<feature type="region of interest" description="Disordered" evidence="9">
    <location>
        <begin position="1990"/>
        <end position="2035"/>
    </location>
</feature>
<organism evidence="13 14">
    <name type="scientific">Streptomyces aidingensis</name>
    <dbReference type="NCBI Taxonomy" id="910347"/>
    <lineage>
        <taxon>Bacteria</taxon>
        <taxon>Bacillati</taxon>
        <taxon>Actinomycetota</taxon>
        <taxon>Actinomycetes</taxon>
        <taxon>Kitasatosporales</taxon>
        <taxon>Streptomycetaceae</taxon>
        <taxon>Streptomyces</taxon>
    </lineage>
</organism>
<keyword evidence="3" id="KW-0597">Phosphoprotein</keyword>
<dbReference type="Pfam" id="PF14765">
    <property type="entry name" value="PS-DH"/>
    <property type="match status" value="1"/>
</dbReference>
<dbReference type="GO" id="GO:0006633">
    <property type="term" value="P:fatty acid biosynthetic process"/>
    <property type="evidence" value="ECO:0007669"/>
    <property type="project" value="InterPro"/>
</dbReference>
<dbReference type="CDD" id="cd00833">
    <property type="entry name" value="PKS"/>
    <property type="match status" value="2"/>
</dbReference>
<dbReference type="Pfam" id="PF00698">
    <property type="entry name" value="Acyl_transf_1"/>
    <property type="match status" value="2"/>
</dbReference>
<dbReference type="RefSeq" id="WP_093838439.1">
    <property type="nucleotide sequence ID" value="NZ_FOLM01000004.1"/>
</dbReference>
<feature type="region of interest" description="Disordered" evidence="9">
    <location>
        <begin position="938"/>
        <end position="968"/>
    </location>
</feature>
<evidence type="ECO:0000256" key="2">
    <source>
        <dbReference type="ARBA" id="ARBA00022450"/>
    </source>
</evidence>
<dbReference type="SUPFAM" id="SSF55048">
    <property type="entry name" value="Probable ACP-binding domain of malonyl-CoA ACP transacylase"/>
    <property type="match status" value="1"/>
</dbReference>
<dbReference type="SMART" id="SM00827">
    <property type="entry name" value="PKS_AT"/>
    <property type="match status" value="2"/>
</dbReference>
<dbReference type="STRING" id="910347.SAMN05421773_104164"/>
<feature type="region of interest" description="N-terminal hotdog fold" evidence="8">
    <location>
        <begin position="1888"/>
        <end position="2015"/>
    </location>
</feature>
<dbReference type="Gene3D" id="3.40.47.10">
    <property type="match status" value="2"/>
</dbReference>
<dbReference type="Gene3D" id="3.10.129.110">
    <property type="entry name" value="Polyketide synthase dehydratase"/>
    <property type="match status" value="1"/>
</dbReference>
<evidence type="ECO:0000256" key="7">
    <source>
        <dbReference type="ARBA" id="ARBA00023315"/>
    </source>
</evidence>
<reference evidence="13 14" key="1">
    <citation type="submission" date="2016-10" db="EMBL/GenBank/DDBJ databases">
        <authorList>
            <person name="de Groot N.N."/>
        </authorList>
    </citation>
    <scope>NUCLEOTIDE SEQUENCE [LARGE SCALE GENOMIC DNA]</scope>
    <source>
        <strain evidence="13 14">CGMCC 4.5739</strain>
    </source>
</reference>
<dbReference type="InterPro" id="IPR042104">
    <property type="entry name" value="PKS_dehydratase_sf"/>
</dbReference>
<dbReference type="Proteomes" id="UP000199207">
    <property type="component" value="Unassembled WGS sequence"/>
</dbReference>
<dbReference type="SUPFAM" id="SSF47336">
    <property type="entry name" value="ACP-like"/>
    <property type="match status" value="2"/>
</dbReference>
<dbReference type="PROSITE" id="PS00606">
    <property type="entry name" value="KS3_1"/>
    <property type="match status" value="1"/>
</dbReference>
<feature type="region of interest" description="Disordered" evidence="9">
    <location>
        <begin position="1868"/>
        <end position="1889"/>
    </location>
</feature>
<feature type="region of interest" description="Disordered" evidence="9">
    <location>
        <begin position="814"/>
        <end position="860"/>
    </location>
</feature>
<dbReference type="InterPro" id="IPR049551">
    <property type="entry name" value="PKS_DH_C"/>
</dbReference>
<evidence type="ECO:0000256" key="4">
    <source>
        <dbReference type="ARBA" id="ARBA00022679"/>
    </source>
</evidence>
<sequence>MSESAQTPGSPAGEPVAVIGMACRLPGADTPEAFWRLLREGRETVGPAPADRRPDDRAGRPARGGYLPGVDRFDAAFFGISPAEAAAMDPQQRLMLELAWEALEHARIVPGTLAGSRTSVVAGAITGDYAVLHDRHRPGSRHEVTGTHRGMIANRVSHLLGLHGPSLTIDCGQSSSLVAVHLACEELRRGTAALALAGGVNLNLLPEADEALRRLGALSPDGRCRTFDGGANGYVRGEGGGLVVLKPLSAALADGDPVHAVVLGGAVNSGTGGQLTVPDAGAQRRVVEDACRAAGVAPAEVAYVELHGTGTPVGDPVEAAGLGAALGTRRAAAGLPPLLVGSAKTNVGHLEGAAGVTGLLKTVLALRHGTLPPSLHFTGPPVDIPLDELGLEVVTRERPWPAGAVAGVSAFGMGGSNCHLLLAPPPAGTAAGEDPGPGDRAAGAAEQGSPMVWTLSARSPAALRGQAARLLAQLRDNQEPEPGSGPGPRPQDVALSLLRTRTRFEHRAVITGADAAELTAGVTALAEDLPSASVTVGRALEGGRVLVFPGDGGQWSGAARGLLDAPGPFAARLGECAAALAPHTGYDLLQVVRGAPGAPGPDRADVRRPALWAMAVALAEVWRTRGVRPDAVLGQGEGELAAATVAGALDLADAARLAAAPDRPSAALDGIRPRPADIPCYSSLTGGPVDTAALDAGHWYRAPHRAPRLEDAVRAALADGGALFLACGPHPHPRLTGPIGRLARQAGREAVTVATLPPGTGLGPWQQARLLRGLAEAHVHGADVDWAPEADRPGARPADLPRYAFQRTRHWLAAGTPGAAPDGAARPPAGPEARGEEPRPAPAAGSGTSGDEAPPGAGPRAAEVPALVAAATAAVLGHSDPAAVETGRSFRDLGLDSQGTVELVARLQAATGLPLPSTLLFDHPSPRRVAEHLAAWLGGPRQNADPDRPDRPDGPAAGPAREGGDEAADADPIAVVAMGCRFPGGITDPAGLWRLVADRAHAMTPLPGDRGWDLDELLGDQDRPGTCAARVGGFLHDAPDFDAAFFGLSPREALAMDPQQRLLLEISWEALERAGIEPGRLAGRRVGVYAGAMASDYGPRLHRGGGSDGHLLTGTAASVISGRIAYTLGLRGPALTVDTACSSSLVAVHLAVRALRRGECELALAGGVTVMSTPGLLVEFSRQRGLAPDGHAKPFAAGADGTSFAEGAGVLLLERLSAARRNGHPVLALIRGTAVNQDGASNGLTAPDGQAQRQVIRQALADAGLTADGVRAVEAHGTGTRLGDPVEANALTAIYGAPAAAHAGPVWVGSVKANIGHTQAAAGVAGVIKMVEALRRETLPASLHADRPTPRADWGAGRVRLLAEERPWPAREGGPPRRAAVSSFGISGTNAHLILEEPPPGHQSGHRPALPAAAADTAAVPLVWPVTARSAAALRRQATRLAAATADPAADPADAARTLAGRSAFEHRAVVLGTTGEELRAGLGALAAGPGRETAPGLVTGIARRRARTAVLFSGQGAQLPGMGRELYRAFPVFAAALDEVCEALDPHLERPLREVMWAGPDSPEAALLDRTRYAQPALFAHQTALWRLLRSFGVTADAVAGHSVGEYAAALAAGVWDLPDAARLVAVRGRLMDALPPGGAMVAIAAGPEEVAPTLAGREHLVQIAAVNGPRSVVVSGEAAACAAVAELWAGRGRRVRPLTVSHAFHSPLMEPVLADFRREIGTIAPAEPALHHEPTADTGLPWTDPGYWVAQIRTSVLFGPAVGRLAGAGTGLFLEAGPQAQLAGAVRECLAGAEPGRPAAATATVAALARRGRGEAEALLRGLAESFTAGAAVDWTAVLPPGPRAELPTYAFDRQRFWLTDPADTAAEPAADPAAGTAGNSAGGAGPAARVRTTAVASGGGLLLDGRISRQSAPWLPDHAIGGTEVVPGTALLDLALAAASAAGAPGVATLTLTAPLPLPARGSVRIQAAVGGRDEADEHGRRTLTVHAEAPGGDGSWTLHATGRTAAGGSRPADDGDPEPSDGRPPADAEPLDLSGAYERLARAGYGYGPAFRGLTAAWRHGEDRYAEVRLPAASRAGHAAHPALLDAALHVLLLRSVPEGGPGPRPVPFAFTDAAVAAPGARLLRVRLTPVAGSEDTHRISLWDETGRPAGGLTVTLRHAGDGFGRAAGGLYRLVWTPAGGSTGGPAADPVAGPAAAGPVAVLDTGAEAARIAGLLPGAKLLPDLDAAVAGGPAPVVVAPGLDLAGPGEETPTAVRRVLGRALELVRRRATEPGLARTRLLFTADPDTLTGGPLWALVRSAQTELPGAFGLARVPEGAPWPAADDEPQLASGPDGPLIPRLTPWPAPAAGGEAAEGASAEGVSAEGAFAEGTVLVTGGTGGLGGLLAQHLARRHGARDLLLVSRRGPAAPGAAGLRARLEETGARVRIAACDVADREALAALLASVPADRPLTAVVHTAGVLDDGRVTAVDAGRLDTVLRPKADAAWALHELTAGTPLRAFVLYSSVAGVLGTAGQANYAAANGFLDALAAHRRAAGLPALSLAWGLWPAEAGMASQLTGTDIDRLARTGTVPLDRSAALALFDAALGSAPADGRLVAARWTAGPLPAGAPAVLRGLFPPAAQAPPPPPQPAASGSAPAPAAVVPTVDFVREQVAAVLGHSRPQSIEADQPFTSLGFDSLTAVELQNRLEARTGLPLPTTLLFDHPTVADVAAHLSGLASRSAAGDSRPGTLREALDAVQALVEAAGNAGNAAQDPGAREAAESALQQALDRLRSGRAAPELPGDLGQVSDEDLFAFIDDRL</sequence>
<dbReference type="GO" id="GO:0033068">
    <property type="term" value="P:macrolide biosynthetic process"/>
    <property type="evidence" value="ECO:0007669"/>
    <property type="project" value="UniProtKB-ARBA"/>
</dbReference>
<dbReference type="Pfam" id="PF21089">
    <property type="entry name" value="PKS_DH_N"/>
    <property type="match status" value="1"/>
</dbReference>
<keyword evidence="4 13" id="KW-0808">Transferase</keyword>
<dbReference type="Pfam" id="PF00550">
    <property type="entry name" value="PP-binding"/>
    <property type="match status" value="2"/>
</dbReference>
<evidence type="ECO:0000259" key="11">
    <source>
        <dbReference type="PROSITE" id="PS52004"/>
    </source>
</evidence>
<accession>A0A1I1KAY1</accession>
<feature type="domain" description="Carrier" evidence="10">
    <location>
        <begin position="2648"/>
        <end position="2723"/>
    </location>
</feature>
<dbReference type="InterPro" id="IPR018201">
    <property type="entry name" value="Ketoacyl_synth_AS"/>
</dbReference>
<dbReference type="PROSITE" id="PS52004">
    <property type="entry name" value="KS3_2"/>
    <property type="match status" value="2"/>
</dbReference>
<dbReference type="InterPro" id="IPR014031">
    <property type="entry name" value="Ketoacyl_synth_C"/>
</dbReference>
<evidence type="ECO:0000259" key="12">
    <source>
        <dbReference type="PROSITE" id="PS52019"/>
    </source>
</evidence>
<dbReference type="SMART" id="SM00825">
    <property type="entry name" value="PKS_KS"/>
    <property type="match status" value="2"/>
</dbReference>
<dbReference type="Gene3D" id="1.10.1200.10">
    <property type="entry name" value="ACP-like"/>
    <property type="match status" value="2"/>
</dbReference>
<dbReference type="InterPro" id="IPR057326">
    <property type="entry name" value="KR_dom"/>
</dbReference>
<dbReference type="SUPFAM" id="SSF53901">
    <property type="entry name" value="Thiolase-like"/>
    <property type="match status" value="2"/>
</dbReference>
<dbReference type="InterPro" id="IPR016035">
    <property type="entry name" value="Acyl_Trfase/lysoPLipase"/>
</dbReference>
<feature type="domain" description="Ketosynthase family 3 (KS3)" evidence="11">
    <location>
        <begin position="13"/>
        <end position="424"/>
    </location>
</feature>
<dbReference type="Gene3D" id="3.30.70.3290">
    <property type="match status" value="1"/>
</dbReference>
<dbReference type="Pfam" id="PF00109">
    <property type="entry name" value="ketoacyl-synt"/>
    <property type="match status" value="2"/>
</dbReference>
<feature type="region of interest" description="C-terminal hotdog fold" evidence="8">
    <location>
        <begin position="2032"/>
        <end position="2177"/>
    </location>
</feature>
<dbReference type="InterPro" id="IPR016036">
    <property type="entry name" value="Malonyl_transacylase_ACP-bd"/>
</dbReference>
<feature type="compositionally biased region" description="Pro residues" evidence="9">
    <location>
        <begin position="2626"/>
        <end position="2635"/>
    </location>
</feature>
<dbReference type="Gene3D" id="3.40.366.10">
    <property type="entry name" value="Malonyl-Coenzyme A Acyl Carrier Protein, domain 2"/>
    <property type="match status" value="2"/>
</dbReference>
<dbReference type="InterPro" id="IPR036291">
    <property type="entry name" value="NAD(P)-bd_dom_sf"/>
</dbReference>
<dbReference type="SUPFAM" id="SSF52151">
    <property type="entry name" value="FabD/lysophospholipase-like"/>
    <property type="match status" value="2"/>
</dbReference>
<keyword evidence="5" id="KW-0045">Antibiotic biosynthesis</keyword>
<feature type="compositionally biased region" description="Low complexity" evidence="9">
    <location>
        <begin position="1868"/>
        <end position="1882"/>
    </location>
</feature>
<keyword evidence="6" id="KW-0511">Multifunctional enzyme</keyword>
<dbReference type="SMART" id="SM00822">
    <property type="entry name" value="PKS_KR"/>
    <property type="match status" value="1"/>
</dbReference>
<evidence type="ECO:0000256" key="3">
    <source>
        <dbReference type="ARBA" id="ARBA00022553"/>
    </source>
</evidence>
<feature type="compositionally biased region" description="Basic and acidic residues" evidence="9">
    <location>
        <begin position="944"/>
        <end position="953"/>
    </location>
</feature>
<evidence type="ECO:0000256" key="8">
    <source>
        <dbReference type="PROSITE-ProRule" id="PRU01363"/>
    </source>
</evidence>
<dbReference type="SMART" id="SM00823">
    <property type="entry name" value="PKS_PP"/>
    <property type="match status" value="2"/>
</dbReference>
<dbReference type="PANTHER" id="PTHR43775">
    <property type="entry name" value="FATTY ACID SYNTHASE"/>
    <property type="match status" value="1"/>
</dbReference>
<evidence type="ECO:0000256" key="5">
    <source>
        <dbReference type="ARBA" id="ARBA00023194"/>
    </source>
</evidence>
<comment type="pathway">
    <text evidence="1">Antibiotic biosynthesis.</text>
</comment>
<dbReference type="InterPro" id="IPR049552">
    <property type="entry name" value="PKS_DH_N"/>
</dbReference>
<evidence type="ECO:0000259" key="10">
    <source>
        <dbReference type="PROSITE" id="PS50075"/>
    </source>
</evidence>
<feature type="domain" description="PKS/mFAS DH" evidence="12">
    <location>
        <begin position="1888"/>
        <end position="2177"/>
    </location>
</feature>
<keyword evidence="7" id="KW-0012">Acyltransferase</keyword>
<dbReference type="SMART" id="SM00826">
    <property type="entry name" value="PKS_DH"/>
    <property type="match status" value="1"/>
</dbReference>
<dbReference type="InterPro" id="IPR050091">
    <property type="entry name" value="PKS_NRPS_Biosynth_Enz"/>
</dbReference>
<dbReference type="GO" id="GO:0004315">
    <property type="term" value="F:3-oxoacyl-[acyl-carrier-protein] synthase activity"/>
    <property type="evidence" value="ECO:0007669"/>
    <property type="project" value="InterPro"/>
</dbReference>
<dbReference type="SMART" id="SM01294">
    <property type="entry name" value="PKS_PP_betabranch"/>
    <property type="match status" value="2"/>
</dbReference>
<feature type="region of interest" description="Disordered" evidence="9">
    <location>
        <begin position="2621"/>
        <end position="2643"/>
    </location>
</feature>
<dbReference type="Pfam" id="PF08659">
    <property type="entry name" value="KR"/>
    <property type="match status" value="1"/>
</dbReference>
<evidence type="ECO:0000256" key="6">
    <source>
        <dbReference type="ARBA" id="ARBA00023268"/>
    </source>
</evidence>
<dbReference type="InterPro" id="IPR014043">
    <property type="entry name" value="Acyl_transferase_dom"/>
</dbReference>
<evidence type="ECO:0000256" key="1">
    <source>
        <dbReference type="ARBA" id="ARBA00004792"/>
    </source>
</evidence>
<feature type="active site" description="Proton acceptor; for dehydratase activity" evidence="8">
    <location>
        <position position="1921"/>
    </location>
</feature>
<dbReference type="InterPro" id="IPR016039">
    <property type="entry name" value="Thiolase-like"/>
</dbReference>
<dbReference type="SUPFAM" id="SSF51735">
    <property type="entry name" value="NAD(P)-binding Rossmann-fold domains"/>
    <property type="match status" value="2"/>
</dbReference>
<evidence type="ECO:0000256" key="9">
    <source>
        <dbReference type="SAM" id="MobiDB-lite"/>
    </source>
</evidence>